<dbReference type="PANTHER" id="PTHR30028:SF0">
    <property type="entry name" value="PROTEIN ALUMINUM SENSITIVE 3"/>
    <property type="match status" value="1"/>
</dbReference>
<dbReference type="InterPro" id="IPR005226">
    <property type="entry name" value="UPF0014_fam"/>
</dbReference>
<keyword evidence="5 6" id="KW-0472">Membrane</keyword>
<organism evidence="7 8">
    <name type="scientific">Kineosporia succinea</name>
    <dbReference type="NCBI Taxonomy" id="84632"/>
    <lineage>
        <taxon>Bacteria</taxon>
        <taxon>Bacillati</taxon>
        <taxon>Actinomycetota</taxon>
        <taxon>Actinomycetes</taxon>
        <taxon>Kineosporiales</taxon>
        <taxon>Kineosporiaceae</taxon>
        <taxon>Kineosporia</taxon>
    </lineage>
</organism>
<dbReference type="RefSeq" id="WP_307249243.1">
    <property type="nucleotide sequence ID" value="NZ_JAUSQZ010000001.1"/>
</dbReference>
<name>A0ABT9PC13_9ACTN</name>
<comment type="similarity">
    <text evidence="2">Belongs to the UPF0014 family.</text>
</comment>
<comment type="caution">
    <text evidence="7">The sequence shown here is derived from an EMBL/GenBank/DDBJ whole genome shotgun (WGS) entry which is preliminary data.</text>
</comment>
<evidence type="ECO:0000256" key="1">
    <source>
        <dbReference type="ARBA" id="ARBA00004141"/>
    </source>
</evidence>
<evidence type="ECO:0000256" key="5">
    <source>
        <dbReference type="ARBA" id="ARBA00023136"/>
    </source>
</evidence>
<feature type="transmembrane region" description="Helical" evidence="6">
    <location>
        <begin position="187"/>
        <end position="206"/>
    </location>
</feature>
<feature type="transmembrane region" description="Helical" evidence="6">
    <location>
        <begin position="42"/>
        <end position="74"/>
    </location>
</feature>
<comment type="subcellular location">
    <subcellularLocation>
        <location evidence="1">Membrane</location>
        <topology evidence="1">Multi-pass membrane protein</topology>
    </subcellularLocation>
</comment>
<accession>A0ABT9PC13</accession>
<keyword evidence="4 6" id="KW-1133">Transmembrane helix</keyword>
<keyword evidence="3 6" id="KW-0812">Transmembrane</keyword>
<reference evidence="7 8" key="1">
    <citation type="submission" date="2023-07" db="EMBL/GenBank/DDBJ databases">
        <title>Sequencing the genomes of 1000 actinobacteria strains.</title>
        <authorList>
            <person name="Klenk H.-P."/>
        </authorList>
    </citation>
    <scope>NUCLEOTIDE SEQUENCE [LARGE SCALE GENOMIC DNA]</scope>
    <source>
        <strain evidence="7 8">DSM 44388</strain>
    </source>
</reference>
<feature type="transmembrane region" description="Helical" evidence="6">
    <location>
        <begin position="86"/>
        <end position="106"/>
    </location>
</feature>
<evidence type="ECO:0000256" key="4">
    <source>
        <dbReference type="ARBA" id="ARBA00022989"/>
    </source>
</evidence>
<gene>
    <name evidence="7" type="ORF">J2S57_005996</name>
</gene>
<dbReference type="PANTHER" id="PTHR30028">
    <property type="entry name" value="UPF0014 INNER MEMBRANE PROTEIN YBBM-RELATED"/>
    <property type="match status" value="1"/>
</dbReference>
<protein>
    <submittedName>
        <fullName evidence="7">ABC transport system permease protein</fullName>
    </submittedName>
</protein>
<proteinExistence type="inferred from homology"/>
<evidence type="ECO:0000256" key="6">
    <source>
        <dbReference type="SAM" id="Phobius"/>
    </source>
</evidence>
<evidence type="ECO:0000313" key="7">
    <source>
        <dbReference type="EMBL" id="MDP9830247.1"/>
    </source>
</evidence>
<keyword evidence="8" id="KW-1185">Reference proteome</keyword>
<feature type="transmembrane region" description="Helical" evidence="6">
    <location>
        <begin position="212"/>
        <end position="231"/>
    </location>
</feature>
<dbReference type="EMBL" id="JAUSQZ010000001">
    <property type="protein sequence ID" value="MDP9830247.1"/>
    <property type="molecule type" value="Genomic_DNA"/>
</dbReference>
<evidence type="ECO:0000256" key="2">
    <source>
        <dbReference type="ARBA" id="ARBA00005268"/>
    </source>
</evidence>
<evidence type="ECO:0000256" key="3">
    <source>
        <dbReference type="ARBA" id="ARBA00022692"/>
    </source>
</evidence>
<sequence>MSAAISLAVALVLLVAVAGGLGRWIGTGQPRAVLTATSRALVQLMVVGAVIAVVIRTPVLAPLYLLLMLGVASWTSARRIAPGREALAPAVLAIACGAGVSALIIFACRALEFDATTAVPFVAQLVGGSMTATTVAGQRFRDDTRAHWSEVEGWLALGATYRQALAELARTAAGRALVPALDQTRNVGLVTLPGAFVGLLLGGATPLEAGRVQLLVLVGLLAAETVAALVVTRMLSGRPGALTEALPRS</sequence>
<dbReference type="Pfam" id="PF03649">
    <property type="entry name" value="UPF0014"/>
    <property type="match status" value="1"/>
</dbReference>
<evidence type="ECO:0000313" key="8">
    <source>
        <dbReference type="Proteomes" id="UP001235712"/>
    </source>
</evidence>
<dbReference type="Proteomes" id="UP001235712">
    <property type="component" value="Unassembled WGS sequence"/>
</dbReference>